<name>Q8K197_MOUSE</name>
<gene>
    <name evidence="2" type="primary">Ces2g</name>
    <name evidence="1" type="synonym">2210023G05Rik</name>
</gene>
<dbReference type="OrthoDB" id="3200163at2759"/>
<sequence>ETIDPKIKILTGLLYMLSSPKMIPVISLSI</sequence>
<evidence type="ECO:0000313" key="1">
    <source>
        <dbReference type="EMBL" id="AAH27555.1"/>
    </source>
</evidence>
<dbReference type="AGR" id="MGI:1919611"/>
<reference evidence="1" key="1">
    <citation type="journal article" date="2004" name="Genome Res.">
        <title>The status, quality, and expansion of the NIH full-length cDNA project: the Mammalian Gene Collection (MGC).</title>
        <authorList>
            <consortium name="The MGC Project Team"/>
            <person name="Gerhard D.S."/>
            <person name="Wagner L."/>
            <person name="Feingold E.A."/>
            <person name="Shenmen C.M."/>
            <person name="Grouse L.H."/>
            <person name="Schuler G."/>
            <person name="Klein S.L."/>
            <person name="Old S."/>
            <person name="Rasooly R."/>
            <person name="Good P."/>
            <person name="Guyer M."/>
            <person name="Peck A.M."/>
            <person name="Derge J.G."/>
            <person name="Lipman D."/>
            <person name="Collins F.S."/>
            <person name="Jang W."/>
            <person name="Sherry S."/>
            <person name="Feolo M."/>
            <person name="Misquitta L."/>
            <person name="Lee E."/>
            <person name="Rotmistrovsky K."/>
            <person name="Greenhut S.F."/>
            <person name="Schaefer C.F."/>
            <person name="Buetow K."/>
            <person name="Bonner T.I."/>
            <person name="Haussler D."/>
            <person name="Kent J."/>
            <person name="Kiekhaus M."/>
            <person name="Furey T."/>
            <person name="Brent M."/>
            <person name="Prange C."/>
            <person name="Schreiber K."/>
            <person name="Shapiro N."/>
            <person name="Bhat N.K."/>
            <person name="Hopkins R.F."/>
            <person name="Hsie F."/>
            <person name="Driscoll T."/>
            <person name="Soares M.B."/>
            <person name="Casavant T.L."/>
            <person name="Scheetz T.E."/>
            <person name="Brown-stein M.J."/>
            <person name="Usdin T.B."/>
            <person name="Toshiyuki S."/>
            <person name="Carninci P."/>
            <person name="Piao Y."/>
            <person name="Dudekula D.B."/>
            <person name="Ko M.S."/>
            <person name="Kawakami K."/>
            <person name="Suzuki Y."/>
            <person name="Sugano S."/>
            <person name="Gruber C.E."/>
            <person name="Smith M.R."/>
            <person name="Simmons B."/>
            <person name="Moore T."/>
            <person name="Waterman R."/>
            <person name="Johnson S.L."/>
            <person name="Ruan Y."/>
            <person name="Wei C.L."/>
            <person name="Mathavan S."/>
            <person name="Gunaratne P.H."/>
            <person name="Wu J."/>
            <person name="Garcia A.M."/>
            <person name="Hulyk S.W."/>
            <person name="Fuh E."/>
            <person name="Yuan Y."/>
            <person name="Sneed A."/>
            <person name="Kowis C."/>
            <person name="Hodgson A."/>
            <person name="Muzny D.M."/>
            <person name="McPherson J."/>
            <person name="Gibbs R.A."/>
            <person name="Fahey J."/>
            <person name="Helton E."/>
            <person name="Ketteman M."/>
            <person name="Madan A."/>
            <person name="Rodrigues S."/>
            <person name="Sanchez A."/>
            <person name="Whiting M."/>
            <person name="Madari A."/>
            <person name="Young A.C."/>
            <person name="Wetherby K.D."/>
            <person name="Granite S.J."/>
            <person name="Kwong P.N."/>
            <person name="Brinkley C.P."/>
            <person name="Pearson R.L."/>
            <person name="Bouffard G.G."/>
            <person name="Blakesly R.W."/>
            <person name="Green E.D."/>
            <person name="Dickson M.C."/>
            <person name="Rodriguez A.C."/>
            <person name="Grimwood J."/>
            <person name="Schmutz J."/>
            <person name="Myers R.M."/>
            <person name="Butterfield Y.S."/>
            <person name="Griffith M."/>
            <person name="Griffith O.L."/>
            <person name="Krzywinski M.I."/>
            <person name="Liao N."/>
            <person name="Morin R."/>
            <person name="Morrin R."/>
            <person name="Palmquist D."/>
            <person name="Petrescu A.S."/>
            <person name="Skalska U."/>
            <person name="Smailus D.E."/>
            <person name="Stott J.M."/>
            <person name="Schnerch A."/>
            <person name="Schein J.E."/>
            <person name="Jones S.J."/>
            <person name="Holt R.A."/>
            <person name="Baross A."/>
            <person name="Marra M.A."/>
            <person name="Clifton S."/>
            <person name="Makowski K.A."/>
            <person name="Bosak S."/>
            <person name="Malek J."/>
        </authorList>
    </citation>
    <scope>NUCLEOTIDE SEQUENCE [LARGE SCALE MRNA]</scope>
    <source>
        <strain evidence="1">C57BL/6J</strain>
        <tissue evidence="1">Thymus gland</tissue>
    </source>
</reference>
<organism evidence="1">
    <name type="scientific">Mus musculus</name>
    <name type="common">Mouse</name>
    <dbReference type="NCBI Taxonomy" id="10090"/>
    <lineage>
        <taxon>Eukaryota</taxon>
        <taxon>Metazoa</taxon>
        <taxon>Chordata</taxon>
        <taxon>Craniata</taxon>
        <taxon>Vertebrata</taxon>
        <taxon>Euteleostomi</taxon>
        <taxon>Mammalia</taxon>
        <taxon>Eutheria</taxon>
        <taxon>Euarchontoglires</taxon>
        <taxon>Glires</taxon>
        <taxon>Rodentia</taxon>
        <taxon>Myomorpha</taxon>
        <taxon>Muroidea</taxon>
        <taxon>Muridae</taxon>
        <taxon>Murinae</taxon>
        <taxon>Mus</taxon>
        <taxon>Mus</taxon>
    </lineage>
</organism>
<dbReference type="EMBL" id="BC027555">
    <property type="protein sequence ID" value="AAH27555.1"/>
    <property type="molecule type" value="mRNA"/>
</dbReference>
<dbReference type="MGI" id="MGI:1919611">
    <property type="gene designation" value="Ces2g"/>
</dbReference>
<protein>
    <submittedName>
        <fullName evidence="1">2210023G05Rik protein</fullName>
    </submittedName>
</protein>
<dbReference type="AlphaFoldDB" id="Q8K197"/>
<accession>Q8K197</accession>
<proteinExistence type="evidence at transcript level"/>
<feature type="non-terminal residue" evidence="1">
    <location>
        <position position="1"/>
    </location>
</feature>
<evidence type="ECO:0000313" key="2">
    <source>
        <dbReference type="MGI" id="MGI:1919611"/>
    </source>
</evidence>